<dbReference type="PANTHER" id="PTHR42788:SF13">
    <property type="entry name" value="ALIPHATIC SULFONATES IMPORT ATP-BINDING PROTEIN SSUB"/>
    <property type="match status" value="1"/>
</dbReference>
<dbReference type="RefSeq" id="WP_116225224.1">
    <property type="nucleotide sequence ID" value="NZ_AP018437.1"/>
</dbReference>
<name>A0A347ZNT9_9CHLR</name>
<dbReference type="InterPro" id="IPR003593">
    <property type="entry name" value="AAA+_ATPase"/>
</dbReference>
<dbReference type="GO" id="GO:0005524">
    <property type="term" value="F:ATP binding"/>
    <property type="evidence" value="ECO:0007669"/>
    <property type="project" value="UniProtKB-KW"/>
</dbReference>
<evidence type="ECO:0000256" key="1">
    <source>
        <dbReference type="ARBA" id="ARBA00022448"/>
    </source>
</evidence>
<evidence type="ECO:0000313" key="5">
    <source>
        <dbReference type="EMBL" id="REG08573.1"/>
    </source>
</evidence>
<gene>
    <name evidence="5" type="ORF">DFR64_1945</name>
</gene>
<evidence type="ECO:0000256" key="3">
    <source>
        <dbReference type="ARBA" id="ARBA00022840"/>
    </source>
</evidence>
<dbReference type="PANTHER" id="PTHR42788">
    <property type="entry name" value="TAURINE IMPORT ATP-BINDING PROTEIN-RELATED"/>
    <property type="match status" value="1"/>
</dbReference>
<dbReference type="Proteomes" id="UP000256388">
    <property type="component" value="Unassembled WGS sequence"/>
</dbReference>
<feature type="domain" description="ABC transporter" evidence="4">
    <location>
        <begin position="10"/>
        <end position="237"/>
    </location>
</feature>
<evidence type="ECO:0000313" key="6">
    <source>
        <dbReference type="Proteomes" id="UP000256388"/>
    </source>
</evidence>
<dbReference type="EMBL" id="QUMS01000002">
    <property type="protein sequence ID" value="REG08573.1"/>
    <property type="molecule type" value="Genomic_DNA"/>
</dbReference>
<dbReference type="PROSITE" id="PS00211">
    <property type="entry name" value="ABC_TRANSPORTER_1"/>
    <property type="match status" value="1"/>
</dbReference>
<dbReference type="SUPFAM" id="SSF52540">
    <property type="entry name" value="P-loop containing nucleoside triphosphate hydrolases"/>
    <property type="match status" value="1"/>
</dbReference>
<dbReference type="CDD" id="cd03293">
    <property type="entry name" value="ABC_NrtD_SsuB_transporters"/>
    <property type="match status" value="1"/>
</dbReference>
<accession>A0A347ZNT9</accession>
<proteinExistence type="predicted"/>
<dbReference type="PROSITE" id="PS50893">
    <property type="entry name" value="ABC_TRANSPORTER_2"/>
    <property type="match status" value="1"/>
</dbReference>
<evidence type="ECO:0000259" key="4">
    <source>
        <dbReference type="PROSITE" id="PS50893"/>
    </source>
</evidence>
<protein>
    <submittedName>
        <fullName evidence="5">NitT/TauT family transport system ATP-binding protein</fullName>
    </submittedName>
</protein>
<keyword evidence="3 5" id="KW-0067">ATP-binding</keyword>
<organism evidence="5 6">
    <name type="scientific">Pelolinea submarina</name>
    <dbReference type="NCBI Taxonomy" id="913107"/>
    <lineage>
        <taxon>Bacteria</taxon>
        <taxon>Bacillati</taxon>
        <taxon>Chloroflexota</taxon>
        <taxon>Anaerolineae</taxon>
        <taxon>Anaerolineales</taxon>
        <taxon>Anaerolineaceae</taxon>
        <taxon>Pelolinea</taxon>
    </lineage>
</organism>
<keyword evidence="2" id="KW-0547">Nucleotide-binding</keyword>
<dbReference type="Gene3D" id="3.40.50.300">
    <property type="entry name" value="P-loop containing nucleotide triphosphate hydrolases"/>
    <property type="match status" value="1"/>
</dbReference>
<dbReference type="InterPro" id="IPR027417">
    <property type="entry name" value="P-loop_NTPase"/>
</dbReference>
<dbReference type="AlphaFoldDB" id="A0A347ZNT9"/>
<dbReference type="InterPro" id="IPR003439">
    <property type="entry name" value="ABC_transporter-like_ATP-bd"/>
</dbReference>
<dbReference type="Pfam" id="PF00005">
    <property type="entry name" value="ABC_tran"/>
    <property type="match status" value="1"/>
</dbReference>
<evidence type="ECO:0000256" key="2">
    <source>
        <dbReference type="ARBA" id="ARBA00022741"/>
    </source>
</evidence>
<dbReference type="SMART" id="SM00382">
    <property type="entry name" value="AAA"/>
    <property type="match status" value="1"/>
</dbReference>
<keyword evidence="6" id="KW-1185">Reference proteome</keyword>
<reference evidence="5 6" key="1">
    <citation type="submission" date="2018-08" db="EMBL/GenBank/DDBJ databases">
        <title>Genomic Encyclopedia of Type Strains, Phase IV (KMG-IV): sequencing the most valuable type-strain genomes for metagenomic binning, comparative biology and taxonomic classification.</title>
        <authorList>
            <person name="Goeker M."/>
        </authorList>
    </citation>
    <scope>NUCLEOTIDE SEQUENCE [LARGE SCALE GENOMIC DNA]</scope>
    <source>
        <strain evidence="5 6">DSM 23923</strain>
    </source>
</reference>
<sequence length="251" mass="27931">MKMDQAASVISLQHISQNFTDQHGQLEVLAEIHADVRPQEFLCLLGPSGCGKTTLLRLLAGLIKPTSGEMVFPQGHPPSIGLVFQQSNLMPWRTVLDNILLPLEMRGIPHSEALEQAQALIELIGLGEFTHVWPDSLSGGMAQRVAIARALIQDPDLLLLDEPFGALDALTREKMGAELLRIWQARRKTVVMVTHSISEALLLSDRVLVLSQRPAHVLLDLTVDLPRPRGEDVRYSEEFQHMARRIRSAIQ</sequence>
<dbReference type="InterPro" id="IPR017871">
    <property type="entry name" value="ABC_transporter-like_CS"/>
</dbReference>
<dbReference type="InterPro" id="IPR050166">
    <property type="entry name" value="ABC_transporter_ATP-bind"/>
</dbReference>
<comment type="caution">
    <text evidence="5">The sequence shown here is derived from an EMBL/GenBank/DDBJ whole genome shotgun (WGS) entry which is preliminary data.</text>
</comment>
<dbReference type="OrthoDB" id="9784450at2"/>
<dbReference type="GO" id="GO:0016887">
    <property type="term" value="F:ATP hydrolysis activity"/>
    <property type="evidence" value="ECO:0007669"/>
    <property type="project" value="InterPro"/>
</dbReference>
<keyword evidence="1" id="KW-0813">Transport</keyword>